<dbReference type="AlphaFoldDB" id="A0A1F5YQM1"/>
<accession>A0A1F5YQM1</accession>
<comment type="caution">
    <text evidence="1">The sequence shown here is derived from an EMBL/GenBank/DDBJ whole genome shotgun (WGS) entry which is preliminary data.</text>
</comment>
<dbReference type="Proteomes" id="UP000178448">
    <property type="component" value="Unassembled WGS sequence"/>
</dbReference>
<gene>
    <name evidence="1" type="ORF">A2Z33_05195</name>
</gene>
<name>A0A1F5YQM1_9BACT</name>
<reference evidence="1 2" key="1">
    <citation type="journal article" date="2016" name="Nat. Commun.">
        <title>Thousands of microbial genomes shed light on interconnected biogeochemical processes in an aquifer system.</title>
        <authorList>
            <person name="Anantharaman K."/>
            <person name="Brown C.T."/>
            <person name="Hug L.A."/>
            <person name="Sharon I."/>
            <person name="Castelle C.J."/>
            <person name="Probst A.J."/>
            <person name="Thomas B.C."/>
            <person name="Singh A."/>
            <person name="Wilkins M.J."/>
            <person name="Karaoz U."/>
            <person name="Brodie E.L."/>
            <person name="Williams K.H."/>
            <person name="Hubbard S.S."/>
            <person name="Banfield J.F."/>
        </authorList>
    </citation>
    <scope>NUCLEOTIDE SEQUENCE [LARGE SCALE GENOMIC DNA]</scope>
</reference>
<evidence type="ECO:0000313" key="2">
    <source>
        <dbReference type="Proteomes" id="UP000178448"/>
    </source>
</evidence>
<protein>
    <submittedName>
        <fullName evidence="1">Uncharacterized protein</fullName>
    </submittedName>
</protein>
<sequence length="161" mass="18299">MKSAERSIPDESFDSDIIGKQMGAAIRDLLYPDAFGIPSELFGSFINRSYPGIVRFIGRDYLARIGDDEFVGGVNIPFLDGSVTVRGQSSGAIIQWPNEVGYARDIQRIWKDKSARYKKIKSDPKWLLAAEHAGHVISYDNILRWLENQVRSYRERNFSPL</sequence>
<proteinExistence type="predicted"/>
<dbReference type="EMBL" id="MFJD01000008">
    <property type="protein sequence ID" value="OGG02426.1"/>
    <property type="molecule type" value="Genomic_DNA"/>
</dbReference>
<evidence type="ECO:0000313" key="1">
    <source>
        <dbReference type="EMBL" id="OGG02426.1"/>
    </source>
</evidence>
<organism evidence="1 2">
    <name type="scientific">Candidatus Gottesmanbacteria bacterium RBG_16_52_11</name>
    <dbReference type="NCBI Taxonomy" id="1798374"/>
    <lineage>
        <taxon>Bacteria</taxon>
        <taxon>Candidatus Gottesmaniibacteriota</taxon>
    </lineage>
</organism>